<dbReference type="OrthoDB" id="467165at2"/>
<dbReference type="PATRIC" id="fig|1173022.3.peg.3660"/>
<name>K9W1X8_9CYAN</name>
<evidence type="ECO:0008006" key="3">
    <source>
        <dbReference type="Google" id="ProtNLM"/>
    </source>
</evidence>
<accession>K9W1X8</accession>
<dbReference type="HOGENOM" id="CLU_1823426_0_0_3"/>
<protein>
    <recommendedName>
        <fullName evidence="3">LytTr DNA-binding region</fullName>
    </recommendedName>
</protein>
<dbReference type="EMBL" id="CP003620">
    <property type="protein sequence ID" value="AFZ14216.1"/>
    <property type="molecule type" value="Genomic_DNA"/>
</dbReference>
<evidence type="ECO:0000313" key="2">
    <source>
        <dbReference type="Proteomes" id="UP000010472"/>
    </source>
</evidence>
<organism evidence="1 2">
    <name type="scientific">Crinalium epipsammum PCC 9333</name>
    <dbReference type="NCBI Taxonomy" id="1173022"/>
    <lineage>
        <taxon>Bacteria</taxon>
        <taxon>Bacillati</taxon>
        <taxon>Cyanobacteriota</taxon>
        <taxon>Cyanophyceae</taxon>
        <taxon>Gomontiellales</taxon>
        <taxon>Gomontiellaceae</taxon>
        <taxon>Crinalium</taxon>
    </lineage>
</organism>
<dbReference type="AlphaFoldDB" id="K9W1X8"/>
<gene>
    <name evidence="1" type="ORF">Cri9333_3388</name>
</gene>
<dbReference type="RefSeq" id="WP_015204322.1">
    <property type="nucleotide sequence ID" value="NC_019753.1"/>
</dbReference>
<sequence>MAHWIKINYERNEYLVDLDRLSAFACAPNGRITFWLPDSGTPIIINQQSNPDGYYKVLKYIQNLSDYSLTTSWFRIIYDRSEYIVNLNTVSSFCCSLGRLKFWLPDSSIPIILNKNSDPDNYQKLLDYIECQSGHTLSC</sequence>
<dbReference type="KEGG" id="cep:Cri9333_3388"/>
<dbReference type="Proteomes" id="UP000010472">
    <property type="component" value="Chromosome"/>
</dbReference>
<evidence type="ECO:0000313" key="1">
    <source>
        <dbReference type="EMBL" id="AFZ14216.1"/>
    </source>
</evidence>
<proteinExistence type="predicted"/>
<keyword evidence="2" id="KW-1185">Reference proteome</keyword>
<dbReference type="eggNOG" id="ENOG5032UG8">
    <property type="taxonomic scope" value="Bacteria"/>
</dbReference>
<reference evidence="1 2" key="1">
    <citation type="submission" date="2012-06" db="EMBL/GenBank/DDBJ databases">
        <title>Finished chromosome of genome of Crinalium epipsammum PCC 9333.</title>
        <authorList>
            <consortium name="US DOE Joint Genome Institute"/>
            <person name="Gugger M."/>
            <person name="Coursin T."/>
            <person name="Rippka R."/>
            <person name="Tandeau De Marsac N."/>
            <person name="Huntemann M."/>
            <person name="Wei C.-L."/>
            <person name="Han J."/>
            <person name="Detter J.C."/>
            <person name="Han C."/>
            <person name="Tapia R."/>
            <person name="Davenport K."/>
            <person name="Daligault H."/>
            <person name="Erkkila T."/>
            <person name="Gu W."/>
            <person name="Munk A.C.C."/>
            <person name="Teshima H."/>
            <person name="Xu Y."/>
            <person name="Chain P."/>
            <person name="Chen A."/>
            <person name="Krypides N."/>
            <person name="Mavromatis K."/>
            <person name="Markowitz V."/>
            <person name="Szeto E."/>
            <person name="Ivanova N."/>
            <person name="Mikhailova N."/>
            <person name="Ovchinnikova G."/>
            <person name="Pagani I."/>
            <person name="Pati A."/>
            <person name="Goodwin L."/>
            <person name="Peters L."/>
            <person name="Pitluck S."/>
            <person name="Woyke T."/>
            <person name="Kerfeld C."/>
        </authorList>
    </citation>
    <scope>NUCLEOTIDE SEQUENCE [LARGE SCALE GENOMIC DNA]</scope>
    <source>
        <strain evidence="1 2">PCC 9333</strain>
    </source>
</reference>